<protein>
    <recommendedName>
        <fullName evidence="5">SLH domain-containing protein</fullName>
    </recommendedName>
</protein>
<feature type="coiled-coil region" evidence="1">
    <location>
        <begin position="405"/>
        <end position="436"/>
    </location>
</feature>
<reference evidence="3 4" key="1">
    <citation type="submission" date="2023-12" db="EMBL/GenBank/DDBJ databases">
        <title>A high-quality genome assembly for Dillenia turbinata (Dilleniales).</title>
        <authorList>
            <person name="Chanderbali A."/>
        </authorList>
    </citation>
    <scope>NUCLEOTIDE SEQUENCE [LARGE SCALE GENOMIC DNA]</scope>
    <source>
        <strain evidence="3">LSX21</strain>
        <tissue evidence="3">Leaf</tissue>
    </source>
</reference>
<keyword evidence="1" id="KW-0175">Coiled coil</keyword>
<evidence type="ECO:0008006" key="5">
    <source>
        <dbReference type="Google" id="ProtNLM"/>
    </source>
</evidence>
<dbReference type="AlphaFoldDB" id="A0AAN8Z281"/>
<evidence type="ECO:0000313" key="3">
    <source>
        <dbReference type="EMBL" id="KAK6921797.1"/>
    </source>
</evidence>
<comment type="caution">
    <text evidence="3">The sequence shown here is derived from an EMBL/GenBank/DDBJ whole genome shotgun (WGS) entry which is preliminary data.</text>
</comment>
<name>A0AAN8Z281_9MAGN</name>
<sequence length="502" mass="56943">MSLPSAIPRLFWLPLFLLAGVGTSVAVCLAAIAFFWINNKGSSYRISNPLHFVHEILTSNKTNISPSIDADSDLLDEAVTVTEASPAFSSDTVGRSVTDTSTSQLKTERVTVSVALDSTQQEALSLLKKLKIIENDVKGDELCTKREYARWLVHLNSYLERSPKHRIVPSILMAGSVVAAFDDVAIEDQDFVSIQALAEAGIIFSKLSKMSDNSAPDVLIDQEGLNFFPERFIFRKDLINWKAQLEYEFISNMGKEISRRKVAFMDMKEISAEASPGLLMDMMAGDKSIHRKVFGQMKRFQPSRPSTKAQAAVALTSGKMTEAIHGELQRLEAENSARFDMMEEIKSELLGRGDIEKFWQKKIKEVRTRGLGAERSYEAAVYDLKQEKLVQEKYLSEYLKKKGAIDCQRQLLLSLKEEVNEMLERLSSERILLTAEQHSLQNMRNDLQAKQEGILDAKSILESQIEALRIYRSWVEEEARKSQTRAKFLEEVTRRWKWEKQG</sequence>
<dbReference type="PANTHER" id="PTHR33740">
    <property type="entry name" value="GPI-ANCHORED ADHESIN-LIKE PROTEIN"/>
    <property type="match status" value="1"/>
</dbReference>
<feature type="transmembrane region" description="Helical" evidence="2">
    <location>
        <begin position="12"/>
        <end position="37"/>
    </location>
</feature>
<evidence type="ECO:0000313" key="4">
    <source>
        <dbReference type="Proteomes" id="UP001370490"/>
    </source>
</evidence>
<proteinExistence type="predicted"/>
<keyword evidence="2" id="KW-1133">Transmembrane helix</keyword>
<dbReference type="Proteomes" id="UP001370490">
    <property type="component" value="Unassembled WGS sequence"/>
</dbReference>
<keyword evidence="2" id="KW-0472">Membrane</keyword>
<dbReference type="PANTHER" id="PTHR33740:SF1">
    <property type="entry name" value="SLH DOMAIN PROTEIN"/>
    <property type="match status" value="1"/>
</dbReference>
<dbReference type="EMBL" id="JBAMMX010000019">
    <property type="protein sequence ID" value="KAK6921797.1"/>
    <property type="molecule type" value="Genomic_DNA"/>
</dbReference>
<gene>
    <name evidence="3" type="ORF">RJ641_012304</name>
</gene>
<organism evidence="3 4">
    <name type="scientific">Dillenia turbinata</name>
    <dbReference type="NCBI Taxonomy" id="194707"/>
    <lineage>
        <taxon>Eukaryota</taxon>
        <taxon>Viridiplantae</taxon>
        <taxon>Streptophyta</taxon>
        <taxon>Embryophyta</taxon>
        <taxon>Tracheophyta</taxon>
        <taxon>Spermatophyta</taxon>
        <taxon>Magnoliopsida</taxon>
        <taxon>eudicotyledons</taxon>
        <taxon>Gunneridae</taxon>
        <taxon>Pentapetalae</taxon>
        <taxon>Dilleniales</taxon>
        <taxon>Dilleniaceae</taxon>
        <taxon>Dillenia</taxon>
    </lineage>
</organism>
<keyword evidence="4" id="KW-1185">Reference proteome</keyword>
<evidence type="ECO:0000256" key="2">
    <source>
        <dbReference type="SAM" id="Phobius"/>
    </source>
</evidence>
<accession>A0AAN8Z281</accession>
<evidence type="ECO:0000256" key="1">
    <source>
        <dbReference type="SAM" id="Coils"/>
    </source>
</evidence>
<keyword evidence="2" id="KW-0812">Transmembrane</keyword>